<evidence type="ECO:0000256" key="7">
    <source>
        <dbReference type="SAM" id="Phobius"/>
    </source>
</evidence>
<evidence type="ECO:0000313" key="8">
    <source>
        <dbReference type="EMBL" id="SDB82220.1"/>
    </source>
</evidence>
<evidence type="ECO:0000256" key="5">
    <source>
        <dbReference type="ARBA" id="ARBA00022989"/>
    </source>
</evidence>
<feature type="transmembrane region" description="Helical" evidence="7">
    <location>
        <begin position="186"/>
        <end position="202"/>
    </location>
</feature>
<evidence type="ECO:0000313" key="9">
    <source>
        <dbReference type="Proteomes" id="UP000242317"/>
    </source>
</evidence>
<comment type="subcellular location">
    <subcellularLocation>
        <location evidence="1">Cell membrane</location>
        <topology evidence="1">Multi-pass membrane protein</topology>
    </subcellularLocation>
</comment>
<evidence type="ECO:0000256" key="6">
    <source>
        <dbReference type="ARBA" id="ARBA00023136"/>
    </source>
</evidence>
<comment type="similarity">
    <text evidence="2">Belongs to the chromate ion transporter (CHR) (TC 2.A.51) family.</text>
</comment>
<dbReference type="AlphaFoldDB" id="A0A1G6GJV0"/>
<feature type="transmembrane region" description="Helical" evidence="7">
    <location>
        <begin position="135"/>
        <end position="155"/>
    </location>
</feature>
<gene>
    <name evidence="8" type="ORF">SAMN05421749_10172</name>
</gene>
<dbReference type="Pfam" id="PF02417">
    <property type="entry name" value="Chromate_transp"/>
    <property type="match status" value="1"/>
</dbReference>
<feature type="transmembrane region" description="Helical" evidence="7">
    <location>
        <begin position="37"/>
        <end position="56"/>
    </location>
</feature>
<evidence type="ECO:0000256" key="2">
    <source>
        <dbReference type="ARBA" id="ARBA00005262"/>
    </source>
</evidence>
<dbReference type="GO" id="GO:0005886">
    <property type="term" value="C:plasma membrane"/>
    <property type="evidence" value="ECO:0007669"/>
    <property type="project" value="UniProtKB-SubCell"/>
</dbReference>
<dbReference type="Proteomes" id="UP000242317">
    <property type="component" value="Unassembled WGS sequence"/>
</dbReference>
<sequence length="209" mass="23051">MYSKATPAPLIETPLPEINELTTATSTQTIHPSSKQLFWGFLKLGMMGFGGVLPLAHRMIVEDRKWLDDAQFTDLLGVCQILPGGNIINLAVSLGYQFQGVRGAISSIVGLITVPTTIVIALYELYAEFQSVPMIKHLIEGLAAAAAGLLFAMAFKMLRPIYKRYMTVFTIAMTFVFMLWVKIPLALTLIILVAINFTVLSLQNKEKKA</sequence>
<keyword evidence="6 7" id="KW-0472">Membrane</keyword>
<feature type="transmembrane region" description="Helical" evidence="7">
    <location>
        <begin position="103"/>
        <end position="123"/>
    </location>
</feature>
<dbReference type="GO" id="GO:0015109">
    <property type="term" value="F:chromate transmembrane transporter activity"/>
    <property type="evidence" value="ECO:0007669"/>
    <property type="project" value="InterPro"/>
</dbReference>
<dbReference type="OrthoDB" id="8969999at2"/>
<evidence type="ECO:0000256" key="1">
    <source>
        <dbReference type="ARBA" id="ARBA00004651"/>
    </source>
</evidence>
<reference evidence="9" key="1">
    <citation type="submission" date="2016-09" db="EMBL/GenBank/DDBJ databases">
        <authorList>
            <person name="Varghese N."/>
            <person name="Submissions S."/>
        </authorList>
    </citation>
    <scope>NUCLEOTIDE SEQUENCE [LARGE SCALE GENOMIC DNA]</scope>
    <source>
        <strain evidence="9">ANC 3699</strain>
    </source>
</reference>
<keyword evidence="4 7" id="KW-0812">Transmembrane</keyword>
<dbReference type="InterPro" id="IPR003370">
    <property type="entry name" value="Chromate_transpt"/>
</dbReference>
<dbReference type="PANTHER" id="PTHR43663">
    <property type="entry name" value="CHROMATE TRANSPORT PROTEIN-RELATED"/>
    <property type="match status" value="1"/>
</dbReference>
<evidence type="ECO:0000256" key="4">
    <source>
        <dbReference type="ARBA" id="ARBA00022692"/>
    </source>
</evidence>
<keyword evidence="9" id="KW-1185">Reference proteome</keyword>
<dbReference type="EMBL" id="FMYK01000001">
    <property type="protein sequence ID" value="SDB82220.1"/>
    <property type="molecule type" value="Genomic_DNA"/>
</dbReference>
<dbReference type="InterPro" id="IPR052518">
    <property type="entry name" value="CHR_Transporter"/>
</dbReference>
<protein>
    <submittedName>
        <fullName evidence="8">Chromate transporter</fullName>
    </submittedName>
</protein>
<proteinExistence type="inferred from homology"/>
<organism evidence="8 9">
    <name type="scientific">Acinetobacter marinus</name>
    <dbReference type="NCBI Taxonomy" id="281375"/>
    <lineage>
        <taxon>Bacteria</taxon>
        <taxon>Pseudomonadati</taxon>
        <taxon>Pseudomonadota</taxon>
        <taxon>Gammaproteobacteria</taxon>
        <taxon>Moraxellales</taxon>
        <taxon>Moraxellaceae</taxon>
        <taxon>Acinetobacter</taxon>
    </lineage>
</organism>
<accession>A0A1G6GJV0</accession>
<dbReference type="PANTHER" id="PTHR43663:SF1">
    <property type="entry name" value="CHROMATE TRANSPORTER"/>
    <property type="match status" value="1"/>
</dbReference>
<name>A0A1G6GJV0_9GAMM</name>
<keyword evidence="3" id="KW-1003">Cell membrane</keyword>
<evidence type="ECO:0000256" key="3">
    <source>
        <dbReference type="ARBA" id="ARBA00022475"/>
    </source>
</evidence>
<keyword evidence="5 7" id="KW-1133">Transmembrane helix</keyword>